<protein>
    <submittedName>
        <fullName evidence="2">12577_t:CDS:1</fullName>
    </submittedName>
</protein>
<dbReference type="Proteomes" id="UP000789396">
    <property type="component" value="Unassembled WGS sequence"/>
</dbReference>
<sequence>MEVLGNYLGLDLDFFKAVSRFDRAALSRLSKSNLTVGAKACYLSHYRIFESIVKNGYENALILEDDVDMELNITDIMTEVHHNLPNDWDMLYLGHCNEWDSNYFKTNLTVHVLHTTGHPQCTHAYAVSAKGAKKLIEKLNIDNPKDHIDIALPALIMAKEIISYSIHPYIVVQFKGVNDLSDVSPDGGIGETYPLMNSTLRFLGYDPNKPVL</sequence>
<reference evidence="2" key="1">
    <citation type="submission" date="2021-06" db="EMBL/GenBank/DDBJ databases">
        <authorList>
            <person name="Kallberg Y."/>
            <person name="Tangrot J."/>
            <person name="Rosling A."/>
        </authorList>
    </citation>
    <scope>NUCLEOTIDE SEQUENCE</scope>
    <source>
        <strain evidence="2">IN212</strain>
    </source>
</reference>
<dbReference type="EMBL" id="CAJVPZ010006921">
    <property type="protein sequence ID" value="CAG8579673.1"/>
    <property type="molecule type" value="Genomic_DNA"/>
</dbReference>
<proteinExistence type="predicted"/>
<dbReference type="Pfam" id="PF01755">
    <property type="entry name" value="Glyco_transf_25"/>
    <property type="match status" value="1"/>
</dbReference>
<feature type="domain" description="Glycosyl transferase family 25" evidence="1">
    <location>
        <begin position="28"/>
        <end position="142"/>
    </location>
</feature>
<name>A0A9N9BY63_9GLOM</name>
<dbReference type="InterPro" id="IPR002654">
    <property type="entry name" value="Glyco_trans_25"/>
</dbReference>
<dbReference type="CDD" id="cd06532">
    <property type="entry name" value="Glyco_transf_25"/>
    <property type="match status" value="1"/>
</dbReference>
<comment type="caution">
    <text evidence="2">The sequence shown here is derived from an EMBL/GenBank/DDBJ whole genome shotgun (WGS) entry which is preliminary data.</text>
</comment>
<dbReference type="AlphaFoldDB" id="A0A9N9BY63"/>
<keyword evidence="3" id="KW-1185">Reference proteome</keyword>
<gene>
    <name evidence="2" type="ORF">RFULGI_LOCUS5793</name>
</gene>
<dbReference type="OrthoDB" id="2326236at2759"/>
<evidence type="ECO:0000313" key="3">
    <source>
        <dbReference type="Proteomes" id="UP000789396"/>
    </source>
</evidence>
<evidence type="ECO:0000259" key="1">
    <source>
        <dbReference type="Pfam" id="PF01755"/>
    </source>
</evidence>
<evidence type="ECO:0000313" key="2">
    <source>
        <dbReference type="EMBL" id="CAG8579673.1"/>
    </source>
</evidence>
<accession>A0A9N9BY63</accession>
<organism evidence="2 3">
    <name type="scientific">Racocetra fulgida</name>
    <dbReference type="NCBI Taxonomy" id="60492"/>
    <lineage>
        <taxon>Eukaryota</taxon>
        <taxon>Fungi</taxon>
        <taxon>Fungi incertae sedis</taxon>
        <taxon>Mucoromycota</taxon>
        <taxon>Glomeromycotina</taxon>
        <taxon>Glomeromycetes</taxon>
        <taxon>Diversisporales</taxon>
        <taxon>Gigasporaceae</taxon>
        <taxon>Racocetra</taxon>
    </lineage>
</organism>